<dbReference type="Gene3D" id="1.10.472.10">
    <property type="entry name" value="Cyclin-like"/>
    <property type="match status" value="1"/>
</dbReference>
<accession>A0AAF0UAI3</accession>
<dbReference type="PROSITE" id="PS50235">
    <property type="entry name" value="USP_3"/>
    <property type="match status" value="1"/>
</dbReference>
<evidence type="ECO:0000313" key="3">
    <source>
        <dbReference type="Proteomes" id="UP001234989"/>
    </source>
</evidence>
<dbReference type="GO" id="GO:0005829">
    <property type="term" value="C:cytosol"/>
    <property type="evidence" value="ECO:0007669"/>
    <property type="project" value="TreeGrafter"/>
</dbReference>
<sequence length="395" mass="45086">MDISPSHSDGSLVSMDESMSTFDTVRSPEVEYINDHESAMVDSIEKKLYCRKYEEICAPQVEKFYYITNNTYFKEEVYGLDSQNPQWLNFAVTLKLTYYAESNHVLWHGHSQDGHEILVVMERAELYCSVCCDHVYDPDFDKVVICKHMKGFSRSENGAEESEMRLSKRRRLSFGMDLDSKNMKRLFIRKSKSCFPLGLRAVFSGDRSPYSPTQFVYRAFYGLLRSEVTCASCGFTSTTHDPCMDISLDLSACNSSRKDLASKSSKPIESLVGCLDLFTRPEKLGSHQKLYCENCHEKQDALKQMSIKKHPLVLYFHIKRFEHSPTRKMSRKIDCHVQFSFSLDMKPYLSSSIASRRGKLGHDASRQQGGGGPWGKMVLSRDGGMGWGPKGTTMH</sequence>
<dbReference type="EMBL" id="CP133619">
    <property type="protein sequence ID" value="WMV42210.1"/>
    <property type="molecule type" value="Genomic_DNA"/>
</dbReference>
<evidence type="ECO:0000259" key="1">
    <source>
        <dbReference type="PROSITE" id="PS50235"/>
    </source>
</evidence>
<dbReference type="PANTHER" id="PTHR24006">
    <property type="entry name" value="UBIQUITIN CARBOXYL-TERMINAL HYDROLASE"/>
    <property type="match status" value="1"/>
</dbReference>
<keyword evidence="3" id="KW-1185">Reference proteome</keyword>
<organism evidence="2 3">
    <name type="scientific">Solanum verrucosum</name>
    <dbReference type="NCBI Taxonomy" id="315347"/>
    <lineage>
        <taxon>Eukaryota</taxon>
        <taxon>Viridiplantae</taxon>
        <taxon>Streptophyta</taxon>
        <taxon>Embryophyta</taxon>
        <taxon>Tracheophyta</taxon>
        <taxon>Spermatophyta</taxon>
        <taxon>Magnoliopsida</taxon>
        <taxon>eudicotyledons</taxon>
        <taxon>Gunneridae</taxon>
        <taxon>Pentapetalae</taxon>
        <taxon>asterids</taxon>
        <taxon>lamiids</taxon>
        <taxon>Solanales</taxon>
        <taxon>Solanaceae</taxon>
        <taxon>Solanoideae</taxon>
        <taxon>Solaneae</taxon>
        <taxon>Solanum</taxon>
    </lineage>
</organism>
<dbReference type="GO" id="GO:0005634">
    <property type="term" value="C:nucleus"/>
    <property type="evidence" value="ECO:0007669"/>
    <property type="project" value="TreeGrafter"/>
</dbReference>
<feature type="domain" description="USP" evidence="1">
    <location>
        <begin position="78"/>
        <end position="395"/>
    </location>
</feature>
<dbReference type="AlphaFoldDB" id="A0AAF0UAI3"/>
<evidence type="ECO:0000313" key="2">
    <source>
        <dbReference type="EMBL" id="WMV42210.1"/>
    </source>
</evidence>
<dbReference type="Proteomes" id="UP001234989">
    <property type="component" value="Chromosome 8"/>
</dbReference>
<dbReference type="GO" id="GO:0004843">
    <property type="term" value="F:cysteine-type deubiquitinase activity"/>
    <property type="evidence" value="ECO:0007669"/>
    <property type="project" value="InterPro"/>
</dbReference>
<protein>
    <recommendedName>
        <fullName evidence="1">USP domain-containing protein</fullName>
    </recommendedName>
</protein>
<dbReference type="PANTHER" id="PTHR24006:SF937">
    <property type="entry name" value="UBIQUITIN CARBOXYL-TERMINAL HYDROLASE"/>
    <property type="match status" value="1"/>
</dbReference>
<dbReference type="InterPro" id="IPR050164">
    <property type="entry name" value="Peptidase_C19"/>
</dbReference>
<reference evidence="2" key="1">
    <citation type="submission" date="2023-08" db="EMBL/GenBank/DDBJ databases">
        <title>A de novo genome assembly of Solanum verrucosum Schlechtendal, a Mexican diploid species geographically isolated from the other diploid A-genome species in potato relatives.</title>
        <authorList>
            <person name="Hosaka K."/>
        </authorList>
    </citation>
    <scope>NUCLEOTIDE SEQUENCE</scope>
    <source>
        <tissue evidence="2">Young leaves</tissue>
    </source>
</reference>
<gene>
    <name evidence="2" type="ORF">MTR67_035595</name>
</gene>
<proteinExistence type="predicted"/>
<dbReference type="InterPro" id="IPR001394">
    <property type="entry name" value="Peptidase_C19_UCH"/>
</dbReference>
<dbReference type="Pfam" id="PF00443">
    <property type="entry name" value="UCH"/>
    <property type="match status" value="1"/>
</dbReference>
<dbReference type="InterPro" id="IPR028889">
    <property type="entry name" value="USP"/>
</dbReference>
<dbReference type="SUPFAM" id="SSF54001">
    <property type="entry name" value="Cysteine proteinases"/>
    <property type="match status" value="1"/>
</dbReference>
<dbReference type="InterPro" id="IPR038765">
    <property type="entry name" value="Papain-like_cys_pep_sf"/>
</dbReference>
<dbReference type="GO" id="GO:0016579">
    <property type="term" value="P:protein deubiquitination"/>
    <property type="evidence" value="ECO:0007669"/>
    <property type="project" value="InterPro"/>
</dbReference>
<name>A0AAF0UAI3_SOLVR</name>
<dbReference type="Gene3D" id="3.90.70.10">
    <property type="entry name" value="Cysteine proteinases"/>
    <property type="match status" value="1"/>
</dbReference>